<dbReference type="Pfam" id="PF06676">
    <property type="entry name" value="DUF1178"/>
    <property type="match status" value="1"/>
</dbReference>
<gene>
    <name evidence="1" type="ORF">E5987_00595</name>
</gene>
<dbReference type="PIRSF" id="PIRSF032131">
    <property type="entry name" value="UCP032131"/>
    <property type="match status" value="1"/>
</dbReference>
<dbReference type="OrthoDB" id="5295943at2"/>
<protein>
    <submittedName>
        <fullName evidence="1">DUF1178 family protein</fullName>
    </submittedName>
</protein>
<dbReference type="EMBL" id="WSRP01000001">
    <property type="protein sequence ID" value="MVX55711.1"/>
    <property type="molecule type" value="Genomic_DNA"/>
</dbReference>
<keyword evidence="2" id="KW-1185">Reference proteome</keyword>
<accession>A0A6L6YKV7</accession>
<dbReference type="RefSeq" id="WP_160334145.1">
    <property type="nucleotide sequence ID" value="NZ_CALPCR010000009.1"/>
</dbReference>
<comment type="caution">
    <text evidence="1">The sequence shown here is derived from an EMBL/GenBank/DDBJ whole genome shotgun (WGS) entry which is preliminary data.</text>
</comment>
<name>A0A6L6YKV7_9BURK</name>
<sequence length="140" mass="15300">MALKVFNFACVNGHTFEAMVGSEEDFEKQKKAGLFTCPVCGSSEVKRALSAPHVKTQAADEVKNSESLDSLSDLFKAIHKILDDSEYVGDKFADEALAIKRGEAEERVISGTASQEEVEQLREEGVDVLQVPVVPKNKVN</sequence>
<evidence type="ECO:0000313" key="2">
    <source>
        <dbReference type="Proteomes" id="UP000472580"/>
    </source>
</evidence>
<evidence type="ECO:0000313" key="1">
    <source>
        <dbReference type="EMBL" id="MVX55711.1"/>
    </source>
</evidence>
<proteinExistence type="predicted"/>
<dbReference type="Proteomes" id="UP000472580">
    <property type="component" value="Unassembled WGS sequence"/>
</dbReference>
<dbReference type="InterPro" id="IPR009562">
    <property type="entry name" value="DUF1178"/>
</dbReference>
<dbReference type="AlphaFoldDB" id="A0A6L6YKV7"/>
<reference evidence="1 2" key="1">
    <citation type="submission" date="2019-12" db="EMBL/GenBank/DDBJ databases">
        <title>Microbes associate with the intestines of laboratory mice.</title>
        <authorList>
            <person name="Navarre W."/>
            <person name="Wong E."/>
        </authorList>
    </citation>
    <scope>NUCLEOTIDE SEQUENCE [LARGE SCALE GENOMIC DNA]</scope>
    <source>
        <strain evidence="1 2">NM82_D38</strain>
    </source>
</reference>
<organism evidence="1 2">
    <name type="scientific">Parasutterella muris</name>
    <dbReference type="NCBI Taxonomy" id="2565572"/>
    <lineage>
        <taxon>Bacteria</taxon>
        <taxon>Pseudomonadati</taxon>
        <taxon>Pseudomonadota</taxon>
        <taxon>Betaproteobacteria</taxon>
        <taxon>Burkholderiales</taxon>
        <taxon>Sutterellaceae</taxon>
        <taxon>Parasutterella</taxon>
    </lineage>
</organism>